<dbReference type="EMBL" id="HBIU01004773">
    <property type="protein sequence ID" value="CAE0623100.1"/>
    <property type="molecule type" value="Transcribed_RNA"/>
</dbReference>
<proteinExistence type="predicted"/>
<organism evidence="1">
    <name type="scientific">Heterosigma akashiwo</name>
    <name type="common">Chromophytic alga</name>
    <name type="synonym">Heterosigma carterae</name>
    <dbReference type="NCBI Taxonomy" id="2829"/>
    <lineage>
        <taxon>Eukaryota</taxon>
        <taxon>Sar</taxon>
        <taxon>Stramenopiles</taxon>
        <taxon>Ochrophyta</taxon>
        <taxon>Raphidophyceae</taxon>
        <taxon>Chattonellales</taxon>
        <taxon>Chattonellaceae</taxon>
        <taxon>Heterosigma</taxon>
    </lineage>
</organism>
<sequence length="276" mass="30506">MLSADDSGRCSKRSKDDKTWKPLSLLEDQNVFSSVLQFSGCCWKNLRATSKHFQSAVDSLLKLLVVRPGASKSTILLLLGHAPEISTLVLDGVDAVDNEVLMKVITKCYNLTYLSVAYCQNFDASVFRAKPDKLKVNIHGCWKLLSPHPTMSPLTVIENQLLAFKASAKGACEEGVEKVLAYMSPSRKSLLKGVFSPVLQSKFQPLSSYQSFCIRRLNLSSRLMPEAGVAFLVTVNSGERVQSFVWLLSIERSFSSLTGCWLTDLIHPVDQPADSL</sequence>
<gene>
    <name evidence="1" type="ORF">HAKA00212_LOCUS1764</name>
</gene>
<evidence type="ECO:0000313" key="1">
    <source>
        <dbReference type="EMBL" id="CAE0623100.1"/>
    </source>
</evidence>
<name>A0A6T5LIT0_HETAK</name>
<dbReference type="Gene3D" id="3.80.10.10">
    <property type="entry name" value="Ribonuclease Inhibitor"/>
    <property type="match status" value="1"/>
</dbReference>
<dbReference type="SUPFAM" id="SSF52047">
    <property type="entry name" value="RNI-like"/>
    <property type="match status" value="1"/>
</dbReference>
<evidence type="ECO:0008006" key="2">
    <source>
        <dbReference type="Google" id="ProtNLM"/>
    </source>
</evidence>
<dbReference type="InterPro" id="IPR032675">
    <property type="entry name" value="LRR_dom_sf"/>
</dbReference>
<reference evidence="1" key="1">
    <citation type="submission" date="2021-01" db="EMBL/GenBank/DDBJ databases">
        <authorList>
            <person name="Corre E."/>
            <person name="Pelletier E."/>
            <person name="Niang G."/>
            <person name="Scheremetjew M."/>
            <person name="Finn R."/>
            <person name="Kale V."/>
            <person name="Holt S."/>
            <person name="Cochrane G."/>
            <person name="Meng A."/>
            <person name="Brown T."/>
            <person name="Cohen L."/>
        </authorList>
    </citation>
    <scope>NUCLEOTIDE SEQUENCE</scope>
    <source>
        <strain evidence="1">CCMP3107</strain>
    </source>
</reference>
<protein>
    <recommendedName>
        <fullName evidence="2">F-box domain-containing protein</fullName>
    </recommendedName>
</protein>
<accession>A0A6T5LIT0</accession>
<dbReference type="AlphaFoldDB" id="A0A6T5LIT0"/>